<feature type="compositionally biased region" description="Basic and acidic residues" evidence="1">
    <location>
        <begin position="84"/>
        <end position="101"/>
    </location>
</feature>
<evidence type="ECO:0000256" key="1">
    <source>
        <dbReference type="SAM" id="MobiDB-lite"/>
    </source>
</evidence>
<name>A0A5E4XN02_9BURK</name>
<sequence>MSSTIDTAEQRYRAAFERLKADRPQVLPGGTLVSQNNVAKEAGTDPTALKKARYPTLVREIQAWVEINGQQSAVKLERQKRRRAKEDSAAKVQRLTEERDNAQSQLVSSHRLVLELLQKNAALQARLDETCPQPTPLRSRV</sequence>
<evidence type="ECO:0000313" key="3">
    <source>
        <dbReference type="Proteomes" id="UP000337189"/>
    </source>
</evidence>
<dbReference type="RefSeq" id="WP_174979676.1">
    <property type="nucleotide sequence ID" value="NZ_CABPSJ010000006.1"/>
</dbReference>
<dbReference type="EMBL" id="CABPSJ010000006">
    <property type="protein sequence ID" value="VVE37869.1"/>
    <property type="molecule type" value="Genomic_DNA"/>
</dbReference>
<dbReference type="AlphaFoldDB" id="A0A5E4XN02"/>
<gene>
    <name evidence="2" type="ORF">PCO31110_04035</name>
</gene>
<proteinExistence type="predicted"/>
<dbReference type="Proteomes" id="UP000337189">
    <property type="component" value="Unassembled WGS sequence"/>
</dbReference>
<organism evidence="2 3">
    <name type="scientific">Pandoraea communis</name>
    <dbReference type="NCBI Taxonomy" id="2508297"/>
    <lineage>
        <taxon>Bacteria</taxon>
        <taxon>Pseudomonadati</taxon>
        <taxon>Pseudomonadota</taxon>
        <taxon>Betaproteobacteria</taxon>
        <taxon>Burkholderiales</taxon>
        <taxon>Burkholderiaceae</taxon>
        <taxon>Pandoraea</taxon>
    </lineage>
</organism>
<feature type="region of interest" description="Disordered" evidence="1">
    <location>
        <begin position="77"/>
        <end position="105"/>
    </location>
</feature>
<evidence type="ECO:0000313" key="2">
    <source>
        <dbReference type="EMBL" id="VVE37869.1"/>
    </source>
</evidence>
<accession>A0A5E4XN02</accession>
<protein>
    <submittedName>
        <fullName evidence="2">Uncharacterized protein</fullName>
    </submittedName>
</protein>
<reference evidence="2 3" key="1">
    <citation type="submission" date="2019-08" db="EMBL/GenBank/DDBJ databases">
        <authorList>
            <person name="Peeters C."/>
        </authorList>
    </citation>
    <scope>NUCLEOTIDE SEQUENCE [LARGE SCALE GENOMIC DNA]</scope>
    <source>
        <strain evidence="2 3">LMG 31110</strain>
    </source>
</reference>